<proteinExistence type="predicted"/>
<evidence type="ECO:0000256" key="1">
    <source>
        <dbReference type="SAM" id="MobiDB-lite"/>
    </source>
</evidence>
<feature type="region of interest" description="Disordered" evidence="1">
    <location>
        <begin position="102"/>
        <end position="125"/>
    </location>
</feature>
<dbReference type="Gene3D" id="1.10.10.10">
    <property type="entry name" value="Winged helix-like DNA-binding domain superfamily/Winged helix DNA-binding domain"/>
    <property type="match status" value="1"/>
</dbReference>
<gene>
    <name evidence="2" type="ORF">RA178_09385</name>
</gene>
<reference evidence="2" key="1">
    <citation type="submission" date="2023-08" db="EMBL/GenBank/DDBJ databases">
        <title>Complete genome sequence of Shewanella oncorhynchi Z-P2, a siderophore putrebactin-producing bacterium.</title>
        <authorList>
            <person name="Zhang Y."/>
        </authorList>
    </citation>
    <scope>NUCLEOTIDE SEQUENCE</scope>
    <source>
        <strain evidence="2">Z-P2</strain>
    </source>
</reference>
<dbReference type="Proteomes" id="UP001236800">
    <property type="component" value="Chromosome"/>
</dbReference>
<protein>
    <submittedName>
        <fullName evidence="2">Helix-turn-helix domain-containing protein</fullName>
    </submittedName>
</protein>
<dbReference type="AlphaFoldDB" id="A0AA50Q4P1"/>
<name>A0AA50Q4P1_9GAMM</name>
<dbReference type="Pfam" id="PF13730">
    <property type="entry name" value="HTH_36"/>
    <property type="match status" value="1"/>
</dbReference>
<dbReference type="InterPro" id="IPR036388">
    <property type="entry name" value="WH-like_DNA-bd_sf"/>
</dbReference>
<dbReference type="EMBL" id="CP132914">
    <property type="protein sequence ID" value="WMB74784.1"/>
    <property type="molecule type" value="Genomic_DNA"/>
</dbReference>
<accession>A0AA50Q4P1</accession>
<organism evidence="2">
    <name type="scientific">Shewanella oncorhynchi</name>
    <dbReference type="NCBI Taxonomy" id="2726434"/>
    <lineage>
        <taxon>Bacteria</taxon>
        <taxon>Pseudomonadati</taxon>
        <taxon>Pseudomonadota</taxon>
        <taxon>Gammaproteobacteria</taxon>
        <taxon>Alteromonadales</taxon>
        <taxon>Shewanellaceae</taxon>
        <taxon>Shewanella</taxon>
    </lineage>
</organism>
<evidence type="ECO:0000313" key="2">
    <source>
        <dbReference type="EMBL" id="WMB74784.1"/>
    </source>
</evidence>
<dbReference type="GeneID" id="301339394"/>
<dbReference type="RefSeq" id="WP_306685206.1">
    <property type="nucleotide sequence ID" value="NZ_CP132914.1"/>
</dbReference>
<sequence length="285" mass="30673">MSMELMVKAMKAKVGNPLRKLVLIKLADNANDQGECWPSYEYISQACEISERSAINHINALVDVGLVRKITRKSEHKRNTSNLYILDFSSSVLSDKPAQTLPFTEGAANSPLENTEGAADSPLENIGGAADSPLANFEGAANAPMGAGDSPSEGAGAAPRICHSFEPIKESLKDSCPATSAKSVFNAFFKAYPAHRKGGSDAAAWKAWKAEKLTDADCVLAVTWLKEAAALDTSWGFSANGQFVLGITKFIRERHWLTPLPRPMAAAVGQVDWSYAVYDPEDPLI</sequence>
<dbReference type="KEGG" id="sog:RA178_09385"/>